<evidence type="ECO:0000256" key="2">
    <source>
        <dbReference type="ARBA" id="ARBA00022734"/>
    </source>
</evidence>
<gene>
    <name evidence="6" type="ORF">GH714_028821</name>
</gene>
<dbReference type="EMBL" id="JAAGAX010000003">
    <property type="protein sequence ID" value="KAF2320595.1"/>
    <property type="molecule type" value="Genomic_DNA"/>
</dbReference>
<accession>A0A6A6N6Y1</accession>
<protein>
    <recommendedName>
        <fullName evidence="5">Legume lectin domain-containing protein</fullName>
    </recommendedName>
</protein>
<evidence type="ECO:0000256" key="4">
    <source>
        <dbReference type="SAM" id="Phobius"/>
    </source>
</evidence>
<dbReference type="SUPFAM" id="SSF49899">
    <property type="entry name" value="Concanavalin A-like lectins/glucanases"/>
    <property type="match status" value="1"/>
</dbReference>
<dbReference type="InterPro" id="IPR000985">
    <property type="entry name" value="Lectin_LegA_CS"/>
</dbReference>
<keyword evidence="3" id="KW-0547">Nucleotide-binding</keyword>
<feature type="transmembrane region" description="Helical" evidence="4">
    <location>
        <begin position="284"/>
        <end position="308"/>
    </location>
</feature>
<keyword evidence="4" id="KW-0472">Membrane</keyword>
<evidence type="ECO:0000313" key="7">
    <source>
        <dbReference type="Proteomes" id="UP000467840"/>
    </source>
</evidence>
<name>A0A6A6N6Y1_HEVBR</name>
<dbReference type="InterPro" id="IPR001220">
    <property type="entry name" value="Legume_lectin_dom"/>
</dbReference>
<dbReference type="Pfam" id="PF00139">
    <property type="entry name" value="Lectin_legB"/>
    <property type="match status" value="1"/>
</dbReference>
<dbReference type="PANTHER" id="PTHR32401:SF49">
    <property type="entry name" value="OS10G0129200 PROTEIN"/>
    <property type="match status" value="1"/>
</dbReference>
<sequence length="388" mass="43448">MATCNFKTTHSNLLLLCFLTISIFFYTSSHTTALSFNINSFSPKDTRIIYEGASLVNHQAIQLTANQGLSPLIRSNIGRATYHMPMWLWDKRTGTVTDFNTHFSFVINPLNNGAYGDGMAFFMAPEGSIIPAQLKHGCTLGLASDREQLNSTSNPFVAIEFDTLTNTWDPPYDHVGVDVNSMKSVKKVEWWRNITWISYNSSTKILSVAFTGIVDNVTVEQYFDYALDLRLYLPQRVIFGFTGASNATAIHTIYSWNFTSSLEDDNIVPSSSPPHSHKKHGMPWWLLAAVCLGSALVAALFIIGILWLRKVKSKEKKVKEDESFIAQLTEQEFESATGAKTMSYIEVVNATNNWKHKLGEGGFSAVYMGVLKSEYIAVKKFKRVSIRG</sequence>
<dbReference type="InterPro" id="IPR013320">
    <property type="entry name" value="ConA-like_dom_sf"/>
</dbReference>
<dbReference type="SUPFAM" id="SSF56112">
    <property type="entry name" value="Protein kinase-like (PK-like)"/>
    <property type="match status" value="1"/>
</dbReference>
<dbReference type="Gene3D" id="2.60.120.200">
    <property type="match status" value="1"/>
</dbReference>
<organism evidence="6 7">
    <name type="scientific">Hevea brasiliensis</name>
    <name type="common">Para rubber tree</name>
    <name type="synonym">Siphonia brasiliensis</name>
    <dbReference type="NCBI Taxonomy" id="3981"/>
    <lineage>
        <taxon>Eukaryota</taxon>
        <taxon>Viridiplantae</taxon>
        <taxon>Streptophyta</taxon>
        <taxon>Embryophyta</taxon>
        <taxon>Tracheophyta</taxon>
        <taxon>Spermatophyta</taxon>
        <taxon>Magnoliopsida</taxon>
        <taxon>eudicotyledons</taxon>
        <taxon>Gunneridae</taxon>
        <taxon>Pentapetalae</taxon>
        <taxon>rosids</taxon>
        <taxon>fabids</taxon>
        <taxon>Malpighiales</taxon>
        <taxon>Euphorbiaceae</taxon>
        <taxon>Crotonoideae</taxon>
        <taxon>Micrandreae</taxon>
        <taxon>Hevea</taxon>
    </lineage>
</organism>
<keyword evidence="2" id="KW-0430">Lectin</keyword>
<feature type="binding site" evidence="3">
    <location>
        <position position="380"/>
    </location>
    <ligand>
        <name>ATP</name>
        <dbReference type="ChEBI" id="CHEBI:30616"/>
    </ligand>
</feature>
<keyword evidence="4" id="KW-0812">Transmembrane</keyword>
<evidence type="ECO:0000313" key="6">
    <source>
        <dbReference type="EMBL" id="KAF2320595.1"/>
    </source>
</evidence>
<dbReference type="CDD" id="cd06899">
    <property type="entry name" value="lectin_legume_LecRK_Arcelin_ConA"/>
    <property type="match status" value="1"/>
</dbReference>
<feature type="domain" description="Legume lectin" evidence="5">
    <location>
        <begin position="34"/>
        <end position="266"/>
    </location>
</feature>
<dbReference type="GO" id="GO:0030246">
    <property type="term" value="F:carbohydrate binding"/>
    <property type="evidence" value="ECO:0007669"/>
    <property type="project" value="UniProtKB-KW"/>
</dbReference>
<dbReference type="GO" id="GO:0005524">
    <property type="term" value="F:ATP binding"/>
    <property type="evidence" value="ECO:0007669"/>
    <property type="project" value="UniProtKB-UniRule"/>
</dbReference>
<comment type="similarity">
    <text evidence="1">Belongs to the leguminous lectin family.</text>
</comment>
<dbReference type="Gene3D" id="3.30.200.20">
    <property type="entry name" value="Phosphorylase Kinase, domain 1"/>
    <property type="match status" value="1"/>
</dbReference>
<evidence type="ECO:0000256" key="3">
    <source>
        <dbReference type="PROSITE-ProRule" id="PRU10141"/>
    </source>
</evidence>
<keyword evidence="4" id="KW-1133">Transmembrane helix</keyword>
<dbReference type="PROSITE" id="PS00308">
    <property type="entry name" value="LECTIN_LEGUME_ALPHA"/>
    <property type="match status" value="1"/>
</dbReference>
<dbReference type="PROSITE" id="PS00107">
    <property type="entry name" value="PROTEIN_KINASE_ATP"/>
    <property type="match status" value="1"/>
</dbReference>
<dbReference type="InterPro" id="IPR017441">
    <property type="entry name" value="Protein_kinase_ATP_BS"/>
</dbReference>
<dbReference type="AlphaFoldDB" id="A0A6A6N6Y1"/>
<evidence type="ECO:0000256" key="1">
    <source>
        <dbReference type="ARBA" id="ARBA00007606"/>
    </source>
</evidence>
<dbReference type="Proteomes" id="UP000467840">
    <property type="component" value="Chromosome 10"/>
</dbReference>
<dbReference type="InterPro" id="IPR011009">
    <property type="entry name" value="Kinase-like_dom_sf"/>
</dbReference>
<dbReference type="PANTHER" id="PTHR32401">
    <property type="entry name" value="CONCANAVALIN A-LIKE LECTIN FAMILY PROTEIN"/>
    <property type="match status" value="1"/>
</dbReference>
<comment type="caution">
    <text evidence="6">The sequence shown here is derived from an EMBL/GenBank/DDBJ whole genome shotgun (WGS) entry which is preliminary data.</text>
</comment>
<proteinExistence type="inferred from homology"/>
<keyword evidence="7" id="KW-1185">Reference proteome</keyword>
<evidence type="ECO:0000259" key="5">
    <source>
        <dbReference type="Pfam" id="PF00139"/>
    </source>
</evidence>
<reference evidence="6 7" key="1">
    <citation type="journal article" date="2020" name="Mol. Plant">
        <title>The Chromosome-Based Rubber Tree Genome Provides New Insights into Spurge Genome Evolution and Rubber Biosynthesis.</title>
        <authorList>
            <person name="Liu J."/>
            <person name="Shi C."/>
            <person name="Shi C.C."/>
            <person name="Li W."/>
            <person name="Zhang Q.J."/>
            <person name="Zhang Y."/>
            <person name="Li K."/>
            <person name="Lu H.F."/>
            <person name="Shi C."/>
            <person name="Zhu S.T."/>
            <person name="Xiao Z.Y."/>
            <person name="Nan H."/>
            <person name="Yue Y."/>
            <person name="Zhu X.G."/>
            <person name="Wu Y."/>
            <person name="Hong X.N."/>
            <person name="Fan G.Y."/>
            <person name="Tong Y."/>
            <person name="Zhang D."/>
            <person name="Mao C.L."/>
            <person name="Liu Y.L."/>
            <person name="Hao S.J."/>
            <person name="Liu W.Q."/>
            <person name="Lv M.Q."/>
            <person name="Zhang H.B."/>
            <person name="Liu Y."/>
            <person name="Hu-Tang G.R."/>
            <person name="Wang J.P."/>
            <person name="Wang J.H."/>
            <person name="Sun Y.H."/>
            <person name="Ni S.B."/>
            <person name="Chen W.B."/>
            <person name="Zhang X.C."/>
            <person name="Jiao Y.N."/>
            <person name="Eichler E.E."/>
            <person name="Li G.H."/>
            <person name="Liu X."/>
            <person name="Gao L.Z."/>
        </authorList>
    </citation>
    <scope>NUCLEOTIDE SEQUENCE [LARGE SCALE GENOMIC DNA]</scope>
    <source>
        <strain evidence="7">cv. GT1</strain>
        <tissue evidence="6">Leaf</tissue>
    </source>
</reference>
<dbReference type="InterPro" id="IPR050258">
    <property type="entry name" value="Leguminous_Lectin"/>
</dbReference>
<keyword evidence="3" id="KW-0067">ATP-binding</keyword>